<evidence type="ECO:0000256" key="3">
    <source>
        <dbReference type="ARBA" id="ARBA00022448"/>
    </source>
</evidence>
<dbReference type="AlphaFoldDB" id="A0A0M5IGP6"/>
<evidence type="ECO:0000256" key="1">
    <source>
        <dbReference type="ARBA" id="ARBA00004196"/>
    </source>
</evidence>
<gene>
    <name evidence="5" type="ORF">CDES_14290</name>
</gene>
<organism evidence="5 6">
    <name type="scientific">Corynebacterium deserti GIMN1.010</name>
    <dbReference type="NCBI Taxonomy" id="931089"/>
    <lineage>
        <taxon>Bacteria</taxon>
        <taxon>Bacillati</taxon>
        <taxon>Actinomycetota</taxon>
        <taxon>Actinomycetes</taxon>
        <taxon>Mycobacteriales</taxon>
        <taxon>Corynebacteriaceae</taxon>
        <taxon>Corynebacterium</taxon>
    </lineage>
</organism>
<keyword evidence="4" id="KW-0732">Signal</keyword>
<name>A0A0M5IGP6_9CORY</name>
<dbReference type="Proteomes" id="UP000068067">
    <property type="component" value="Plasmid pCdes1"/>
</dbReference>
<dbReference type="InterPro" id="IPR018389">
    <property type="entry name" value="DctP_fam"/>
</dbReference>
<keyword evidence="3" id="KW-0813">Transport</keyword>
<proteinExistence type="inferred from homology"/>
<dbReference type="GO" id="GO:0030288">
    <property type="term" value="C:outer membrane-bounded periplasmic space"/>
    <property type="evidence" value="ECO:0007669"/>
    <property type="project" value="InterPro"/>
</dbReference>
<dbReference type="KEGG" id="cdx:CDES_14290"/>
<dbReference type="PANTHER" id="PTHR33376">
    <property type="match status" value="1"/>
</dbReference>
<dbReference type="GO" id="GO:0055085">
    <property type="term" value="P:transmembrane transport"/>
    <property type="evidence" value="ECO:0007669"/>
    <property type="project" value="InterPro"/>
</dbReference>
<dbReference type="Pfam" id="PF03480">
    <property type="entry name" value="DctP"/>
    <property type="match status" value="1"/>
</dbReference>
<keyword evidence="5" id="KW-0614">Plasmid</keyword>
<geneLocation type="plasmid" evidence="5 6">
    <name>pCdes1</name>
</geneLocation>
<accession>A0A0M5IGP6</accession>
<dbReference type="PATRIC" id="fig|931089.4.peg.2882"/>
<dbReference type="PANTHER" id="PTHR33376:SF4">
    <property type="entry name" value="SIALIC ACID-BINDING PERIPLASMIC PROTEIN SIAP"/>
    <property type="match status" value="1"/>
</dbReference>
<evidence type="ECO:0000313" key="6">
    <source>
        <dbReference type="Proteomes" id="UP000068067"/>
    </source>
</evidence>
<keyword evidence="6" id="KW-1185">Reference proteome</keyword>
<dbReference type="InterPro" id="IPR038404">
    <property type="entry name" value="TRAP_DctP_sf"/>
</dbReference>
<comment type="similarity">
    <text evidence="2">Belongs to the bacterial solute-binding protein 7 family.</text>
</comment>
<evidence type="ECO:0000256" key="4">
    <source>
        <dbReference type="ARBA" id="ARBA00022729"/>
    </source>
</evidence>
<dbReference type="EMBL" id="CP009221">
    <property type="protein sequence ID" value="ALC07174.1"/>
    <property type="molecule type" value="Genomic_DNA"/>
</dbReference>
<comment type="subcellular location">
    <subcellularLocation>
        <location evidence="1">Cell envelope</location>
    </subcellularLocation>
</comment>
<protein>
    <submittedName>
        <fullName evidence="5">TRAP dicarboxylate family transporter subunit DctP</fullName>
    </submittedName>
</protein>
<dbReference type="Gene3D" id="3.40.190.170">
    <property type="entry name" value="Bacterial extracellular solute-binding protein, family 7"/>
    <property type="match status" value="1"/>
</dbReference>
<dbReference type="InterPro" id="IPR004682">
    <property type="entry name" value="TRAP_DctP"/>
</dbReference>
<evidence type="ECO:0000256" key="2">
    <source>
        <dbReference type="ARBA" id="ARBA00009023"/>
    </source>
</evidence>
<reference evidence="5 6" key="1">
    <citation type="submission" date="2014-08" db="EMBL/GenBank/DDBJ databases">
        <title>Complete genome sequence of Corynebacterium deserti GIMN1.010 (=DSM 45689), isolated from desert sand in western China.</title>
        <authorList>
            <person name="Ruckert C."/>
            <person name="Albersmeier A."/>
            <person name="Kalinowski J."/>
        </authorList>
    </citation>
    <scope>NUCLEOTIDE SEQUENCE [LARGE SCALE GENOMIC DNA]</scope>
    <source>
        <strain evidence="5 6">GIMN1.010</strain>
        <plasmid evidence="5 6">pCdes1</plasmid>
    </source>
</reference>
<dbReference type="NCBIfam" id="TIGR00787">
    <property type="entry name" value="dctP"/>
    <property type="match status" value="1"/>
</dbReference>
<dbReference type="SUPFAM" id="SSF53850">
    <property type="entry name" value="Periplasmic binding protein-like II"/>
    <property type="match status" value="1"/>
</dbReference>
<sequence length="289" mass="31568">MYEASHPVEECGVATLKEELQGSGIKVDSFPSAQLGNEAESLEQVANGSVDIAIAGTSFLGVWHKPAEVLDAAYLIEDADHFVETVEGETMAGVFDDLYDSAGIKVLSSWYYGTRHVTANKEISEPEDLRGLKIRTPNAPLYLTNTKAMGGTATPMALDEVYLALQQGVIDAQENPVPTIATAKLDEVQEYINLTGHMVQGVHVTTGRGLYEGLSEEQKTSLESAVKAAAENTRQCVEEQEQTVLEEWKNSDGIKVNEEVNKEAFAGATEDVMLQQPWGDLYQQIKDRK</sequence>
<evidence type="ECO:0000313" key="5">
    <source>
        <dbReference type="EMBL" id="ALC07174.1"/>
    </source>
</evidence>
<dbReference type="NCBIfam" id="NF037995">
    <property type="entry name" value="TRAP_S1"/>
    <property type="match status" value="1"/>
</dbReference>